<evidence type="ECO:0000256" key="10">
    <source>
        <dbReference type="ARBA" id="ARBA00023136"/>
    </source>
</evidence>
<organism evidence="13 14">
    <name type="scientific">Gnomoniopsis smithogilvyi</name>
    <dbReference type="NCBI Taxonomy" id="1191159"/>
    <lineage>
        <taxon>Eukaryota</taxon>
        <taxon>Fungi</taxon>
        <taxon>Dikarya</taxon>
        <taxon>Ascomycota</taxon>
        <taxon>Pezizomycotina</taxon>
        <taxon>Sordariomycetes</taxon>
        <taxon>Sordariomycetidae</taxon>
        <taxon>Diaporthales</taxon>
        <taxon>Gnomoniaceae</taxon>
        <taxon>Gnomoniopsis</taxon>
    </lineage>
</organism>
<feature type="transmembrane region" description="Helical" evidence="12">
    <location>
        <begin position="348"/>
        <end position="364"/>
    </location>
</feature>
<feature type="transmembrane region" description="Helical" evidence="12">
    <location>
        <begin position="404"/>
        <end position="427"/>
    </location>
</feature>
<evidence type="ECO:0000256" key="6">
    <source>
        <dbReference type="ARBA" id="ARBA00022679"/>
    </source>
</evidence>
<protein>
    <recommendedName>
        <fullName evidence="12">Mannosyltransferase</fullName>
        <ecNumber evidence="12">2.4.1.-</ecNumber>
    </recommendedName>
</protein>
<comment type="function">
    <text evidence="11">Mannosyltransferase involved in glycosylphosphatidylinositol-anchor biosynthesis. Transfers the third mannose to Man2-GlcN-acyl-PI during GPI precursor assembly.</text>
</comment>
<feature type="transmembrane region" description="Helical" evidence="12">
    <location>
        <begin position="306"/>
        <end position="328"/>
    </location>
</feature>
<keyword evidence="5 12" id="KW-0328">Glycosyltransferase</keyword>
<evidence type="ECO:0000313" key="13">
    <source>
        <dbReference type="EMBL" id="KAJ4392024.1"/>
    </source>
</evidence>
<comment type="similarity">
    <text evidence="3">Belongs to the glycosyltransferase 22 family. PIGB subfamily.</text>
</comment>
<dbReference type="OrthoDB" id="416834at2759"/>
<keyword evidence="6" id="KW-0808">Transferase</keyword>
<keyword evidence="10 12" id="KW-0472">Membrane</keyword>
<reference evidence="13" key="1">
    <citation type="submission" date="2022-10" db="EMBL/GenBank/DDBJ databases">
        <title>Tapping the CABI collections for fungal endophytes: first genome assemblies for Collariella, Neodidymelliopsis, Ascochyta clinopodiicola, Didymella pomorum, Didymosphaeria variabile, Neocosmospora piperis and Neocucurbitaria cava.</title>
        <authorList>
            <person name="Hill R."/>
        </authorList>
    </citation>
    <scope>NUCLEOTIDE SEQUENCE</scope>
    <source>
        <strain evidence="13">IMI 355082</strain>
    </source>
</reference>
<evidence type="ECO:0000256" key="12">
    <source>
        <dbReference type="RuleBase" id="RU363075"/>
    </source>
</evidence>
<dbReference type="InterPro" id="IPR005599">
    <property type="entry name" value="GPI_mannosylTrfase"/>
</dbReference>
<keyword evidence="9 12" id="KW-1133">Transmembrane helix</keyword>
<dbReference type="GO" id="GO:0006506">
    <property type="term" value="P:GPI anchor biosynthetic process"/>
    <property type="evidence" value="ECO:0007669"/>
    <property type="project" value="UniProtKB-KW"/>
</dbReference>
<keyword evidence="7 12" id="KW-0812">Transmembrane</keyword>
<evidence type="ECO:0000256" key="8">
    <source>
        <dbReference type="ARBA" id="ARBA00022824"/>
    </source>
</evidence>
<dbReference type="EMBL" id="JAPEVB010000003">
    <property type="protein sequence ID" value="KAJ4392024.1"/>
    <property type="molecule type" value="Genomic_DNA"/>
</dbReference>
<evidence type="ECO:0000256" key="4">
    <source>
        <dbReference type="ARBA" id="ARBA00022502"/>
    </source>
</evidence>
<keyword evidence="8 12" id="KW-0256">Endoplasmic reticulum</keyword>
<gene>
    <name evidence="13" type="primary">GPI10</name>
    <name evidence="13" type="ORF">N0V93_005644</name>
</gene>
<dbReference type="PANTHER" id="PTHR22760">
    <property type="entry name" value="GLYCOSYLTRANSFERASE"/>
    <property type="match status" value="1"/>
</dbReference>
<evidence type="ECO:0000313" key="14">
    <source>
        <dbReference type="Proteomes" id="UP001140453"/>
    </source>
</evidence>
<evidence type="ECO:0000256" key="3">
    <source>
        <dbReference type="ARBA" id="ARBA00006065"/>
    </source>
</evidence>
<name>A0A9W8YX04_9PEZI</name>
<dbReference type="Pfam" id="PF03901">
    <property type="entry name" value="Glyco_transf_22"/>
    <property type="match status" value="1"/>
</dbReference>
<dbReference type="PANTHER" id="PTHR22760:SF4">
    <property type="entry name" value="GPI MANNOSYLTRANSFERASE 3"/>
    <property type="match status" value="1"/>
</dbReference>
<dbReference type="Proteomes" id="UP001140453">
    <property type="component" value="Unassembled WGS sequence"/>
</dbReference>
<dbReference type="AlphaFoldDB" id="A0A9W8YX04"/>
<comment type="subcellular location">
    <subcellularLocation>
        <location evidence="1 12">Endoplasmic reticulum membrane</location>
        <topology evidence="1 12">Multi-pass membrane protein</topology>
    </subcellularLocation>
</comment>
<evidence type="ECO:0000256" key="1">
    <source>
        <dbReference type="ARBA" id="ARBA00004477"/>
    </source>
</evidence>
<accession>A0A9W8YX04</accession>
<evidence type="ECO:0000256" key="11">
    <source>
        <dbReference type="ARBA" id="ARBA00024708"/>
    </source>
</evidence>
<feature type="transmembrane region" description="Helical" evidence="12">
    <location>
        <begin position="207"/>
        <end position="229"/>
    </location>
</feature>
<evidence type="ECO:0000256" key="9">
    <source>
        <dbReference type="ARBA" id="ARBA00022989"/>
    </source>
</evidence>
<dbReference type="GO" id="GO:0000026">
    <property type="term" value="F:alpha-1,2-mannosyltransferase activity"/>
    <property type="evidence" value="ECO:0007669"/>
    <property type="project" value="TreeGrafter"/>
</dbReference>
<keyword evidence="4" id="KW-0337">GPI-anchor biosynthesis</keyword>
<evidence type="ECO:0000256" key="2">
    <source>
        <dbReference type="ARBA" id="ARBA00004687"/>
    </source>
</evidence>
<evidence type="ECO:0000256" key="5">
    <source>
        <dbReference type="ARBA" id="ARBA00022676"/>
    </source>
</evidence>
<comment type="pathway">
    <text evidence="2">Glycolipid biosynthesis; glycosylphosphatidylinositol-anchor biosynthesis.</text>
</comment>
<sequence length="626" mass="70327">MSVHEARQLHSQHGLAIQTKHVLIGLVLLRLVNSICTGKTFFQPDEYFQALEPAWNLAFGPNSGAWLTWEWKYHLRSSLHPALFALAYTVVDEITALLSCSPSFRASILAVLPKLVQACFAVLGDFYTWKLAEKVYGQGTRSAWSALCVTILNPWQWYCSARTFSNSLEMALTVMALDFWPWKLLGDVYESHGGFAARKERLTSLRVSLFLAAIAVLLRPTNLLIWATVATVTLIRPMLRGKSPVTSRLIFVLVREAILCGSAGLVLSALSDRLYFGEWTFPPYHFLQFNLSLDLAVFYGEMDWHYYLSQGITQLTMTFLPFALFGLYQSMTSSDPGATALQSNALKTLGFTVVTTVTALSLIAHKEVRFILPLLPILHVLAAPSFANVFSAPPGRQPSQARTALLTGLLLVNFVIATYLSLFHAAAPISVMHYLRHEYERIHPDRLDLHLTQTITNHYHSLSTPEVSIEKSETEELFALFLTPCHTTPWRSHLVYPSLRARALTCEPPLHTAPRSAEREAYMDETKRFYHGFGENDHWGLGFLADEMWPAGKDDGIRSAEMPRYIVGFESIEPMLEAFFDKKGGPGGDMNVALRKVWRSWNGLFSDDDRKEGSLAVWDTGVSEKV</sequence>
<feature type="transmembrane region" description="Helical" evidence="12">
    <location>
        <begin position="249"/>
        <end position="270"/>
    </location>
</feature>
<evidence type="ECO:0000256" key="7">
    <source>
        <dbReference type="ARBA" id="ARBA00022692"/>
    </source>
</evidence>
<comment type="caution">
    <text evidence="13">The sequence shown here is derived from an EMBL/GenBank/DDBJ whole genome shotgun (WGS) entry which is preliminary data.</text>
</comment>
<feature type="transmembrane region" description="Helical" evidence="12">
    <location>
        <begin position="370"/>
        <end position="392"/>
    </location>
</feature>
<proteinExistence type="inferred from homology"/>
<dbReference type="EC" id="2.4.1.-" evidence="12"/>
<keyword evidence="14" id="KW-1185">Reference proteome</keyword>
<dbReference type="GO" id="GO:0005789">
    <property type="term" value="C:endoplasmic reticulum membrane"/>
    <property type="evidence" value="ECO:0007669"/>
    <property type="project" value="UniProtKB-SubCell"/>
</dbReference>